<proteinExistence type="predicted"/>
<protein>
    <submittedName>
        <fullName evidence="2">Uncharacterized protein</fullName>
    </submittedName>
</protein>
<keyword evidence="3" id="KW-1185">Reference proteome</keyword>
<gene>
    <name evidence="2" type="ORF">D915_004512</name>
</gene>
<evidence type="ECO:0000313" key="3">
    <source>
        <dbReference type="Proteomes" id="UP000230066"/>
    </source>
</evidence>
<feature type="region of interest" description="Disordered" evidence="1">
    <location>
        <begin position="336"/>
        <end position="358"/>
    </location>
</feature>
<feature type="compositionally biased region" description="Polar residues" evidence="1">
    <location>
        <begin position="336"/>
        <end position="347"/>
    </location>
</feature>
<feature type="region of interest" description="Disordered" evidence="1">
    <location>
        <begin position="92"/>
        <end position="123"/>
    </location>
</feature>
<dbReference type="Proteomes" id="UP000230066">
    <property type="component" value="Unassembled WGS sequence"/>
</dbReference>
<dbReference type="AlphaFoldDB" id="A0A4E0RZF0"/>
<dbReference type="EMBL" id="JXXN02001482">
    <property type="protein sequence ID" value="THD24672.1"/>
    <property type="molecule type" value="Genomic_DNA"/>
</dbReference>
<comment type="caution">
    <text evidence="2">The sequence shown here is derived from an EMBL/GenBank/DDBJ whole genome shotgun (WGS) entry which is preliminary data.</text>
</comment>
<evidence type="ECO:0000256" key="1">
    <source>
        <dbReference type="SAM" id="MobiDB-lite"/>
    </source>
</evidence>
<sequence length="489" mass="53145">MTAAVTTDSKSTAEFTTCVEFRPRILPVTIAHSAASLWADPSTRSNGTTSNIPTNFHPKTGHERVRTLHRKRSHTRAPNRRFSMHISPVEELSTKRTRTEHDVTDGPKLYIDPKTESRDIPFSKPSPLMKLMQCCERLLSEQKPAPFRDVLPDRYIEEVIGPSVTIPSPSYLQHSTIAVSDTTHVIGEMFNALDALIGGLNVWGSNLAPDAQISGLTNPANHIWPDIVNMSMPPKMSLLPMNPTEKVDGLPRIEPLSERGGRQSTETIQAPEGTTQGQDAISSVVLIQPRTLSEPTDLAGYGGAKPHPLIGIQNLCLHNRTHNSAPNANLVMNSESVSDRSTNNPTDLCNELPPVVKDNQKQPTAKIGTNPEPSCPIVHNEQTQTLGSTTTPYSSLAMLANVMLLTAILQQVSVPVTGTNTVPSRSDLLDHQKCLSESMDCRGSIEETPAVSETPNVISPLLWGGPQSPRVLSTLLGLLTAPSITFPRP</sequence>
<name>A0A4E0RZF0_FASHE</name>
<feature type="region of interest" description="Disordered" evidence="1">
    <location>
        <begin position="39"/>
        <end position="62"/>
    </location>
</feature>
<reference evidence="2" key="1">
    <citation type="submission" date="2019-03" db="EMBL/GenBank/DDBJ databases">
        <title>Improved annotation for the trematode Fasciola hepatica.</title>
        <authorList>
            <person name="Choi Y.-J."/>
            <person name="Martin J."/>
            <person name="Mitreva M."/>
        </authorList>
    </citation>
    <scope>NUCLEOTIDE SEQUENCE [LARGE SCALE GENOMIC DNA]</scope>
</reference>
<feature type="compositionally biased region" description="Polar residues" evidence="1">
    <location>
        <begin position="42"/>
        <end position="54"/>
    </location>
</feature>
<organism evidence="2 3">
    <name type="scientific">Fasciola hepatica</name>
    <name type="common">Liver fluke</name>
    <dbReference type="NCBI Taxonomy" id="6192"/>
    <lineage>
        <taxon>Eukaryota</taxon>
        <taxon>Metazoa</taxon>
        <taxon>Spiralia</taxon>
        <taxon>Lophotrochozoa</taxon>
        <taxon>Platyhelminthes</taxon>
        <taxon>Trematoda</taxon>
        <taxon>Digenea</taxon>
        <taxon>Plagiorchiida</taxon>
        <taxon>Echinostomata</taxon>
        <taxon>Echinostomatoidea</taxon>
        <taxon>Fasciolidae</taxon>
        <taxon>Fasciola</taxon>
    </lineage>
</organism>
<evidence type="ECO:0000313" key="2">
    <source>
        <dbReference type="EMBL" id="THD24672.1"/>
    </source>
</evidence>
<feature type="compositionally biased region" description="Basic and acidic residues" evidence="1">
    <location>
        <begin position="92"/>
        <end position="121"/>
    </location>
</feature>
<accession>A0A4E0RZF0</accession>